<evidence type="ECO:0000256" key="4">
    <source>
        <dbReference type="ARBA" id="ARBA00022989"/>
    </source>
</evidence>
<evidence type="ECO:0000256" key="2">
    <source>
        <dbReference type="ARBA" id="ARBA00022475"/>
    </source>
</evidence>
<protein>
    <recommendedName>
        <fullName evidence="8">Threonine/serine exporter-like N-terminal domain-containing protein</fullName>
    </recommendedName>
</protein>
<dbReference type="InterPro" id="IPR050539">
    <property type="entry name" value="ThrE_Dicarb/AminoAcid_Exp"/>
</dbReference>
<proteinExistence type="inferred from homology"/>
<evidence type="ECO:0000256" key="5">
    <source>
        <dbReference type="ARBA" id="ARBA00023136"/>
    </source>
</evidence>
<name>B6G1H8_PEPHT</name>
<dbReference type="AlphaFoldDB" id="B6G1H8"/>
<dbReference type="HOGENOM" id="CLU_070277_0_0_9"/>
<keyword evidence="4 7" id="KW-1133">Transmembrane helix</keyword>
<evidence type="ECO:0000256" key="1">
    <source>
        <dbReference type="ARBA" id="ARBA00004651"/>
    </source>
</evidence>
<evidence type="ECO:0000313" key="10">
    <source>
        <dbReference type="Proteomes" id="UP000003178"/>
    </source>
</evidence>
<keyword evidence="3 7" id="KW-0812">Transmembrane</keyword>
<comment type="caution">
    <text evidence="9">The sequence shown here is derived from an EMBL/GenBank/DDBJ whole genome shotgun (WGS) entry which is preliminary data.</text>
</comment>
<dbReference type="Pfam" id="PF06738">
    <property type="entry name" value="ThrE"/>
    <property type="match status" value="1"/>
</dbReference>
<evidence type="ECO:0000256" key="7">
    <source>
        <dbReference type="SAM" id="Phobius"/>
    </source>
</evidence>
<reference evidence="9 10" key="2">
    <citation type="submission" date="2008-10" db="EMBL/GenBank/DDBJ databases">
        <title>Draft genome sequence of Clostridium hiranonis (DSM 13275).</title>
        <authorList>
            <person name="Sudarsanam P."/>
            <person name="Ley R."/>
            <person name="Guruge J."/>
            <person name="Turnbaugh P.J."/>
            <person name="Mahowald M."/>
            <person name="Liep D."/>
            <person name="Gordon J."/>
        </authorList>
    </citation>
    <scope>NUCLEOTIDE SEQUENCE [LARGE SCALE GENOMIC DNA]</scope>
    <source>
        <strain evidence="9 10">DSM 13275</strain>
    </source>
</reference>
<feature type="domain" description="Threonine/serine exporter-like N-terminal" evidence="8">
    <location>
        <begin position="10"/>
        <end position="246"/>
    </location>
</feature>
<sequence length="253" mass="27490">MDVNRVLEFSSDAGVLLLQSGGETYRVEETVTRICSSFGIEKTGVFATPTAVIVSATVDGKISSVVKRITKRSTDLNKVFEINALSRTISQYNFDIAVCEKILAEIEKGNYYSDNRKIFFAGVGTAVLTVLFGGGVPDMFASFFIGCTVKYVTGLFGKISLNDFFINMIGAAIIPTIAILLVKFRFIYTIDKVIMGSIMLLVPGLPLTNAIRDILDGELLSGAMKIEEVLLIGIAVTIGMCFVLNLYIRYGGV</sequence>
<dbReference type="GO" id="GO:0015744">
    <property type="term" value="P:succinate transport"/>
    <property type="evidence" value="ECO:0007669"/>
    <property type="project" value="TreeGrafter"/>
</dbReference>
<dbReference type="RefSeq" id="WP_006440846.1">
    <property type="nucleotide sequence ID" value="NZ_DS995359.1"/>
</dbReference>
<dbReference type="PANTHER" id="PTHR34390">
    <property type="entry name" value="UPF0442 PROTEIN YJJB-RELATED"/>
    <property type="match status" value="1"/>
</dbReference>
<dbReference type="Proteomes" id="UP000003178">
    <property type="component" value="Unassembled WGS sequence"/>
</dbReference>
<dbReference type="EMBL" id="ABWP01000074">
    <property type="protein sequence ID" value="EEA84362.1"/>
    <property type="molecule type" value="Genomic_DNA"/>
</dbReference>
<feature type="transmembrane region" description="Helical" evidence="7">
    <location>
        <begin position="193"/>
        <end position="211"/>
    </location>
</feature>
<dbReference type="InterPro" id="IPR010619">
    <property type="entry name" value="ThrE-like_N"/>
</dbReference>
<feature type="transmembrane region" description="Helical" evidence="7">
    <location>
        <begin position="164"/>
        <end position="181"/>
    </location>
</feature>
<evidence type="ECO:0000256" key="6">
    <source>
        <dbReference type="ARBA" id="ARBA00034125"/>
    </source>
</evidence>
<reference evidence="9 10" key="1">
    <citation type="submission" date="2008-09" db="EMBL/GenBank/DDBJ databases">
        <authorList>
            <person name="Fulton L."/>
            <person name="Clifton S."/>
            <person name="Fulton B."/>
            <person name="Xu J."/>
            <person name="Minx P."/>
            <person name="Pepin K.H."/>
            <person name="Johnson M."/>
            <person name="Thiruvilangam P."/>
            <person name="Bhonagiri V."/>
            <person name="Nash W.E."/>
            <person name="Mardis E.R."/>
            <person name="Wilson R.K."/>
        </authorList>
    </citation>
    <scope>NUCLEOTIDE SEQUENCE [LARGE SCALE GENOMIC DNA]</scope>
    <source>
        <strain evidence="9 10">DSM 13275</strain>
    </source>
</reference>
<comment type="subcellular location">
    <subcellularLocation>
        <location evidence="1">Cell membrane</location>
        <topology evidence="1">Multi-pass membrane protein</topology>
    </subcellularLocation>
</comment>
<keyword evidence="2" id="KW-1003">Cell membrane</keyword>
<accession>B6G1H8</accession>
<keyword evidence="10" id="KW-1185">Reference proteome</keyword>
<evidence type="ECO:0000256" key="3">
    <source>
        <dbReference type="ARBA" id="ARBA00022692"/>
    </source>
</evidence>
<organism evidence="9 10">
    <name type="scientific">Peptacetobacter hiranonis (strain DSM 13275 / JCM 10541 / KCTC 15199 / TO-931)</name>
    <name type="common">Clostridium hiranonis</name>
    <dbReference type="NCBI Taxonomy" id="500633"/>
    <lineage>
        <taxon>Bacteria</taxon>
        <taxon>Bacillati</taxon>
        <taxon>Bacillota</taxon>
        <taxon>Clostridia</taxon>
        <taxon>Peptostreptococcales</taxon>
        <taxon>Peptostreptococcaceae</taxon>
        <taxon>Peptacetobacter</taxon>
    </lineage>
</organism>
<feature type="transmembrane region" description="Helical" evidence="7">
    <location>
        <begin position="231"/>
        <end position="248"/>
    </location>
</feature>
<evidence type="ECO:0000313" key="9">
    <source>
        <dbReference type="EMBL" id="EEA84362.1"/>
    </source>
</evidence>
<gene>
    <name evidence="9" type="ORF">CLOHIR_01985</name>
</gene>
<evidence type="ECO:0000259" key="8">
    <source>
        <dbReference type="Pfam" id="PF06738"/>
    </source>
</evidence>
<dbReference type="OrthoDB" id="9813917at2"/>
<dbReference type="GO" id="GO:0005886">
    <property type="term" value="C:plasma membrane"/>
    <property type="evidence" value="ECO:0007669"/>
    <property type="project" value="UniProtKB-SubCell"/>
</dbReference>
<dbReference type="STRING" id="500633.CLOHIR_01985"/>
<feature type="transmembrane region" description="Helical" evidence="7">
    <location>
        <begin position="118"/>
        <end position="144"/>
    </location>
</feature>
<dbReference type="PANTHER" id="PTHR34390:SF2">
    <property type="entry name" value="SUCCINATE TRANSPORTER SUBUNIT YJJP-RELATED"/>
    <property type="match status" value="1"/>
</dbReference>
<dbReference type="eggNOG" id="COG2966">
    <property type="taxonomic scope" value="Bacteria"/>
</dbReference>
<dbReference type="GO" id="GO:0022857">
    <property type="term" value="F:transmembrane transporter activity"/>
    <property type="evidence" value="ECO:0007669"/>
    <property type="project" value="InterPro"/>
</dbReference>
<comment type="similarity">
    <text evidence="6">Belongs to the ThrE exporter (TC 2.A.79) family.</text>
</comment>
<keyword evidence="5 7" id="KW-0472">Membrane</keyword>